<dbReference type="InterPro" id="IPR023378">
    <property type="entry name" value="YheA/YmcA-like_dom_sf"/>
</dbReference>
<evidence type="ECO:0000256" key="1">
    <source>
        <dbReference type="HAMAP-Rule" id="MF_01526"/>
    </source>
</evidence>
<reference evidence="2 3" key="1">
    <citation type="journal article" date="2015" name="Genome Announc.">
        <title>Expanding the biotechnology potential of lactobacilli through comparative genomics of 213 strains and associated genera.</title>
        <authorList>
            <person name="Sun Z."/>
            <person name="Harris H.M."/>
            <person name="McCann A."/>
            <person name="Guo C."/>
            <person name="Argimon S."/>
            <person name="Zhang W."/>
            <person name="Yang X."/>
            <person name="Jeffery I.B."/>
            <person name="Cooney J.C."/>
            <person name="Kagawa T.F."/>
            <person name="Liu W."/>
            <person name="Song Y."/>
            <person name="Salvetti E."/>
            <person name="Wrobel A."/>
            <person name="Rasinkangas P."/>
            <person name="Parkhill J."/>
            <person name="Rea M.C."/>
            <person name="O'Sullivan O."/>
            <person name="Ritari J."/>
            <person name="Douillard F.P."/>
            <person name="Paul Ross R."/>
            <person name="Yang R."/>
            <person name="Briner A.E."/>
            <person name="Felis G.E."/>
            <person name="de Vos W.M."/>
            <person name="Barrangou R."/>
            <person name="Klaenhammer T.R."/>
            <person name="Caufield P.W."/>
            <person name="Cui Y."/>
            <person name="Zhang H."/>
            <person name="O'Toole P.W."/>
        </authorList>
    </citation>
    <scope>NUCLEOTIDE SEQUENCE [LARGE SCALE GENOMIC DNA]</scope>
    <source>
        <strain evidence="2 3">JCM 17158</strain>
    </source>
</reference>
<dbReference type="OrthoDB" id="9811402at2"/>
<dbReference type="RefSeq" id="WP_054723095.1">
    <property type="nucleotide sequence ID" value="NZ_AZDJ01000001.1"/>
</dbReference>
<comment type="similarity">
    <text evidence="1">Belongs to the UPF0342 family.</text>
</comment>
<name>A0A0R1K021_9LACO</name>
<dbReference type="EMBL" id="AZDJ01000001">
    <property type="protein sequence ID" value="KRK74180.1"/>
    <property type="molecule type" value="Genomic_DNA"/>
</dbReference>
<dbReference type="Pfam" id="PF06133">
    <property type="entry name" value="Com_YlbF"/>
    <property type="match status" value="1"/>
</dbReference>
<gene>
    <name evidence="2" type="ORF">FD02_GL000775</name>
</gene>
<comment type="caution">
    <text evidence="2">The sequence shown here is derived from an EMBL/GenBank/DDBJ whole genome shotgun (WGS) entry which is preliminary data.</text>
</comment>
<dbReference type="SUPFAM" id="SSF158622">
    <property type="entry name" value="YheA/YmcA-like"/>
    <property type="match status" value="1"/>
</dbReference>
<dbReference type="Proteomes" id="UP000051804">
    <property type="component" value="Unassembled WGS sequence"/>
</dbReference>
<dbReference type="AlphaFoldDB" id="A0A0R1K021"/>
<dbReference type="PATRIC" id="fig|1291734.4.peg.802"/>
<dbReference type="STRING" id="1291734.FD02_GL000775"/>
<dbReference type="HAMAP" id="MF_01526">
    <property type="entry name" value="UPF0342"/>
    <property type="match status" value="1"/>
</dbReference>
<dbReference type="InterPro" id="IPR010368">
    <property type="entry name" value="Com_YlbF"/>
</dbReference>
<keyword evidence="3" id="KW-1185">Reference proteome</keyword>
<organism evidence="2 3">
    <name type="scientific">Lacticaseibacillus nasuensis JCM 17158</name>
    <dbReference type="NCBI Taxonomy" id="1291734"/>
    <lineage>
        <taxon>Bacteria</taxon>
        <taxon>Bacillati</taxon>
        <taxon>Bacillota</taxon>
        <taxon>Bacilli</taxon>
        <taxon>Lactobacillales</taxon>
        <taxon>Lactobacillaceae</taxon>
        <taxon>Lacticaseibacillus</taxon>
    </lineage>
</organism>
<evidence type="ECO:0000313" key="3">
    <source>
        <dbReference type="Proteomes" id="UP000051804"/>
    </source>
</evidence>
<proteinExistence type="inferred from homology"/>
<dbReference type="Gene3D" id="1.20.1500.10">
    <property type="entry name" value="YheA/YmcA-like"/>
    <property type="match status" value="1"/>
</dbReference>
<protein>
    <recommendedName>
        <fullName evidence="1">UPF0342 protein FD02_GL000775</fullName>
    </recommendedName>
</protein>
<evidence type="ECO:0000313" key="2">
    <source>
        <dbReference type="EMBL" id="KRK74180.1"/>
    </source>
</evidence>
<sequence length="122" mass="13928">MANIYDTANQMAQDLKASQQFQEVQKAYDLLKLDAMGWALFQQFQSKQAELQQKQASGQEVTQDDITAIQDLGNKMQNIQPVQDLMAKEQILFNMMDELNRVIAQPIVDLYQTNDQSTPAKD</sequence>
<accession>A0A0R1K021</accession>